<keyword evidence="10" id="KW-1185">Reference proteome</keyword>
<reference evidence="11" key="1">
    <citation type="submission" date="2016-04" db="UniProtKB">
        <authorList>
            <consortium name="WormBaseParasite"/>
        </authorList>
    </citation>
    <scope>IDENTIFICATION</scope>
</reference>
<dbReference type="GO" id="GO:0004494">
    <property type="term" value="F:methylmalonyl-CoA mutase activity"/>
    <property type="evidence" value="ECO:0007669"/>
    <property type="project" value="UniProtKB-EC"/>
</dbReference>
<dbReference type="Pfam" id="PF01642">
    <property type="entry name" value="MM_CoA_mutase"/>
    <property type="match status" value="2"/>
</dbReference>
<dbReference type="PROSITE" id="PS00544">
    <property type="entry name" value="METMALONYL_COA_MUTASE"/>
    <property type="match status" value="1"/>
</dbReference>
<evidence type="ECO:0000256" key="7">
    <source>
        <dbReference type="ARBA" id="ARBA00023285"/>
    </source>
</evidence>
<evidence type="ECO:0000256" key="3">
    <source>
        <dbReference type="ARBA" id="ARBA00012398"/>
    </source>
</evidence>
<organism evidence="11">
    <name type="scientific">Enterobius vermicularis</name>
    <name type="common">Human pinworm</name>
    <dbReference type="NCBI Taxonomy" id="51028"/>
    <lineage>
        <taxon>Eukaryota</taxon>
        <taxon>Metazoa</taxon>
        <taxon>Ecdysozoa</taxon>
        <taxon>Nematoda</taxon>
        <taxon>Chromadorea</taxon>
        <taxon>Rhabditida</taxon>
        <taxon>Spirurina</taxon>
        <taxon>Oxyuridomorpha</taxon>
        <taxon>Oxyuroidea</taxon>
        <taxon>Oxyuridae</taxon>
        <taxon>Enterobius</taxon>
    </lineage>
</organism>
<dbReference type="STRING" id="51028.A0A158Q9Y9"/>
<dbReference type="PANTHER" id="PTHR48101">
    <property type="entry name" value="METHYLMALONYL-COA MUTASE, MITOCHONDRIAL-RELATED"/>
    <property type="match status" value="1"/>
</dbReference>
<name>A0A158Q9Y9_ENTVE</name>
<evidence type="ECO:0000259" key="8">
    <source>
        <dbReference type="PROSITE" id="PS51332"/>
    </source>
</evidence>
<keyword evidence="7" id="KW-0170">Cobalt</keyword>
<dbReference type="Gene3D" id="3.20.20.240">
    <property type="entry name" value="Methylmalonyl-CoA mutase"/>
    <property type="match status" value="2"/>
</dbReference>
<feature type="domain" description="B12-binding" evidence="8">
    <location>
        <begin position="574"/>
        <end position="706"/>
    </location>
</feature>
<keyword evidence="4" id="KW-0846">Cobalamin</keyword>
<evidence type="ECO:0000256" key="4">
    <source>
        <dbReference type="ARBA" id="ARBA00022628"/>
    </source>
</evidence>
<dbReference type="Proteomes" id="UP000274131">
    <property type="component" value="Unassembled WGS sequence"/>
</dbReference>
<dbReference type="CDD" id="cd02071">
    <property type="entry name" value="MM_CoA_mut_B12_BD"/>
    <property type="match status" value="1"/>
</dbReference>
<evidence type="ECO:0000256" key="6">
    <source>
        <dbReference type="ARBA" id="ARBA00023235"/>
    </source>
</evidence>
<gene>
    <name evidence="9" type="ORF">EVEC_LOCUS3293</name>
</gene>
<comment type="cofactor">
    <cofactor evidence="1">
        <name>adenosylcob(III)alamin</name>
        <dbReference type="ChEBI" id="CHEBI:18408"/>
    </cofactor>
</comment>
<dbReference type="EMBL" id="UXUI01007556">
    <property type="protein sequence ID" value="VDD88150.1"/>
    <property type="molecule type" value="Genomic_DNA"/>
</dbReference>
<dbReference type="GO" id="GO:0005739">
    <property type="term" value="C:mitochondrion"/>
    <property type="evidence" value="ECO:0007669"/>
    <property type="project" value="TreeGrafter"/>
</dbReference>
<dbReference type="InterPro" id="IPR006158">
    <property type="entry name" value="Cobalamin-bd"/>
</dbReference>
<comment type="similarity">
    <text evidence="2">Belongs to the methylmalonyl-CoA mutase family.</text>
</comment>
<dbReference type="NCBIfam" id="TIGR00640">
    <property type="entry name" value="acid_CoA_mut_C"/>
    <property type="match status" value="1"/>
</dbReference>
<dbReference type="InterPro" id="IPR016176">
    <property type="entry name" value="Cbl-dep_enz_cat"/>
</dbReference>
<dbReference type="InterPro" id="IPR006099">
    <property type="entry name" value="MeMalonylCoA_mutase_a/b_cat"/>
</dbReference>
<evidence type="ECO:0000313" key="9">
    <source>
        <dbReference type="EMBL" id="VDD88150.1"/>
    </source>
</evidence>
<accession>A0A158Q9Y9</accession>
<dbReference type="SUPFAM" id="SSF52242">
    <property type="entry name" value="Cobalamin (vitamin B12)-binding domain"/>
    <property type="match status" value="1"/>
</dbReference>
<dbReference type="FunFam" id="3.40.50.280:FF:000002">
    <property type="entry name" value="Methylmalonyl-CoA mutase, mitochondrial"/>
    <property type="match status" value="1"/>
</dbReference>
<dbReference type="PROSITE" id="PS51332">
    <property type="entry name" value="B12_BINDING"/>
    <property type="match status" value="1"/>
</dbReference>
<evidence type="ECO:0000256" key="1">
    <source>
        <dbReference type="ARBA" id="ARBA00001922"/>
    </source>
</evidence>
<dbReference type="InterPro" id="IPR058549">
    <property type="entry name" value="MeMalonylCoA_mutase_a/b_site"/>
</dbReference>
<proteinExistence type="inferred from homology"/>
<evidence type="ECO:0000256" key="2">
    <source>
        <dbReference type="ARBA" id="ARBA00008465"/>
    </source>
</evidence>
<dbReference type="GO" id="GO:0046872">
    <property type="term" value="F:metal ion binding"/>
    <property type="evidence" value="ECO:0007669"/>
    <property type="project" value="UniProtKB-KW"/>
</dbReference>
<dbReference type="GO" id="GO:0031419">
    <property type="term" value="F:cobalamin binding"/>
    <property type="evidence" value="ECO:0007669"/>
    <property type="project" value="UniProtKB-KW"/>
</dbReference>
<dbReference type="NCBIfam" id="TIGR00641">
    <property type="entry name" value="acid_CoA_mut_N"/>
    <property type="match status" value="2"/>
</dbReference>
<dbReference type="Gene3D" id="3.40.50.280">
    <property type="entry name" value="Cobalamin-binding domain"/>
    <property type="match status" value="1"/>
</dbReference>
<evidence type="ECO:0000313" key="10">
    <source>
        <dbReference type="Proteomes" id="UP000274131"/>
    </source>
</evidence>
<dbReference type="InterPro" id="IPR006159">
    <property type="entry name" value="Acid_CoA_mut_C"/>
</dbReference>
<dbReference type="SUPFAM" id="SSF51703">
    <property type="entry name" value="Cobalamin (vitamin B12)-dependent enzymes"/>
    <property type="match status" value="1"/>
</dbReference>
<sequence>MKHRRYVVAHSAAGYQRLPLDEKWVAAAQKAMKGKDPNTLIWHTPEDIPIKPLYTAKDREFEHGKPHELPGEFPYTRGPYPTMYTQRPWTIRQYAGFSTVEESNKFYRDNIKAGQQGLSVAFDLATHRGYDSDNPRVFGDVGMAGVAVDSIEDMKRLFEGIPLDKMSVSMTMNGAVIPVLAMFIAGAEETGVQKKQLAGTIQNDILKEFMVRNTYIYPPAPSMRIIGDIFAYTAKNMPKFNSISISGYHMQEAGADAVLEMAFTIADGIQYAHTGLDAGLTIDQFAPRLSFFWGISMNFYMNPRSMMLRTHSQTSGWSLTEQDPYNNIIRTTIEAMASVFGGTQSLHTNSFDEALGLPTPFSARIARNTQIVIQEESGICKVADPWAGSYMMESLTDEIYQKAKSVIDEVDSLGGMAKAVESGMPKLRIEEAAAKKQARIDAGKEVIVGVNKYRLPKEEKIDVLQIDNAKVRESQIEKLTKIKATRDQKRAQAALKRVTEYAASNGNLMEAAIEAAAARCTVGEISDAMEKVFSRYSATIRMVSGAYKSAFGDTTEVQQVIDRVKKFAEKEGRQPRIMIAKMGQDGHDRGSKVVSTGFADFGFDVDVGPLFQTPEEAAQQAVDADVHIVGASSLAAGHLTLVPALIKHLEKLGRPDILVIAGGVIPPQDYDALYKAGVAAIFGPGTRLPDCANLTLDKLEENLKSQKKHKAH</sequence>
<keyword evidence="5" id="KW-0479">Metal-binding</keyword>
<dbReference type="EC" id="5.4.99.2" evidence="3"/>
<dbReference type="PANTHER" id="PTHR48101:SF4">
    <property type="entry name" value="METHYLMALONYL-COA MUTASE, MITOCHONDRIAL"/>
    <property type="match status" value="1"/>
</dbReference>
<keyword evidence="6" id="KW-0413">Isomerase</keyword>
<evidence type="ECO:0000313" key="11">
    <source>
        <dbReference type="WBParaSite" id="EVEC_0000358501-mRNA-1"/>
    </source>
</evidence>
<dbReference type="CDD" id="cd03679">
    <property type="entry name" value="MM_CoA_mutase_alpha_like"/>
    <property type="match status" value="1"/>
</dbReference>
<evidence type="ECO:0000256" key="5">
    <source>
        <dbReference type="ARBA" id="ARBA00022723"/>
    </source>
</evidence>
<dbReference type="InterPro" id="IPR006098">
    <property type="entry name" value="MMCoA_mutase_a_cat"/>
</dbReference>
<dbReference type="AlphaFoldDB" id="A0A158Q9Y9"/>
<dbReference type="Pfam" id="PF02310">
    <property type="entry name" value="B12-binding"/>
    <property type="match status" value="1"/>
</dbReference>
<reference evidence="9 10" key="2">
    <citation type="submission" date="2018-10" db="EMBL/GenBank/DDBJ databases">
        <authorList>
            <consortium name="Pathogen Informatics"/>
        </authorList>
    </citation>
    <scope>NUCLEOTIDE SEQUENCE [LARGE SCALE GENOMIC DNA]</scope>
</reference>
<dbReference type="WBParaSite" id="EVEC_0000358501-mRNA-1">
    <property type="protein sequence ID" value="EVEC_0000358501-mRNA-1"/>
    <property type="gene ID" value="EVEC_0000358501"/>
</dbReference>
<dbReference type="InterPro" id="IPR036724">
    <property type="entry name" value="Cobalamin-bd_sf"/>
</dbReference>
<dbReference type="GO" id="GO:0019678">
    <property type="term" value="P:propionate metabolic process, methylmalonyl pathway"/>
    <property type="evidence" value="ECO:0007669"/>
    <property type="project" value="TreeGrafter"/>
</dbReference>
<dbReference type="OrthoDB" id="198977at2759"/>
<protein>
    <recommendedName>
        <fullName evidence="3">methylmalonyl-CoA mutase</fullName>
        <ecNumber evidence="3">5.4.99.2</ecNumber>
    </recommendedName>
</protein>